<comment type="subcellular location">
    <subcellularLocation>
        <location evidence="1">Nucleus</location>
    </subcellularLocation>
</comment>
<evidence type="ECO:0000259" key="5">
    <source>
        <dbReference type="PROSITE" id="PS51294"/>
    </source>
</evidence>
<evidence type="ECO:0000313" key="6">
    <source>
        <dbReference type="EMBL" id="OMJ15065.1"/>
    </source>
</evidence>
<feature type="domain" description="Myb-like" evidence="4">
    <location>
        <begin position="286"/>
        <end position="314"/>
    </location>
</feature>
<keyword evidence="3" id="KW-0539">Nucleus</keyword>
<dbReference type="PANTHER" id="PTHR46380:SF2">
    <property type="entry name" value="CYCLIN-D-BINDING MYB-LIKE TRANSCRIPTION FACTOR 1"/>
    <property type="match status" value="1"/>
</dbReference>
<dbReference type="OrthoDB" id="39591at2759"/>
<dbReference type="SMART" id="SM00717">
    <property type="entry name" value="SANT"/>
    <property type="match status" value="3"/>
</dbReference>
<dbReference type="PANTHER" id="PTHR46380">
    <property type="entry name" value="CYCLIN-D-BINDING MYB-LIKE TRANSCRIPTION FACTOR 1"/>
    <property type="match status" value="1"/>
</dbReference>
<feature type="domain" description="Myb-like" evidence="4">
    <location>
        <begin position="57"/>
        <end position="108"/>
    </location>
</feature>
<evidence type="ECO:0000256" key="1">
    <source>
        <dbReference type="ARBA" id="ARBA00004123"/>
    </source>
</evidence>
<proteinExistence type="predicted"/>
<dbReference type="SUPFAM" id="SSF46689">
    <property type="entry name" value="Homeodomain-like"/>
    <property type="match status" value="2"/>
</dbReference>
<organism evidence="7 8">
    <name type="scientific">Smittium culicis</name>
    <dbReference type="NCBI Taxonomy" id="133412"/>
    <lineage>
        <taxon>Eukaryota</taxon>
        <taxon>Fungi</taxon>
        <taxon>Fungi incertae sedis</taxon>
        <taxon>Zoopagomycota</taxon>
        <taxon>Kickxellomycotina</taxon>
        <taxon>Harpellomycetes</taxon>
        <taxon>Harpellales</taxon>
        <taxon>Legeriomycetaceae</taxon>
        <taxon>Smittium</taxon>
    </lineage>
</organism>
<dbReference type="STRING" id="133412.A0A1R1XSN0"/>
<dbReference type="Pfam" id="PF13921">
    <property type="entry name" value="Myb_DNA-bind_6"/>
    <property type="match status" value="1"/>
</dbReference>
<accession>A0A1R1XSN0</accession>
<feature type="domain" description="Myb-like" evidence="4">
    <location>
        <begin position="109"/>
        <end position="160"/>
    </location>
</feature>
<dbReference type="AlphaFoldDB" id="A0A1R1XSN0"/>
<evidence type="ECO:0000256" key="3">
    <source>
        <dbReference type="ARBA" id="ARBA00023242"/>
    </source>
</evidence>
<protein>
    <submittedName>
        <fullName evidence="7">Myb-like protein C</fullName>
    </submittedName>
</protein>
<dbReference type="Gene3D" id="1.10.10.60">
    <property type="entry name" value="Homeodomain-like"/>
    <property type="match status" value="3"/>
</dbReference>
<dbReference type="PROSITE" id="PS50090">
    <property type="entry name" value="MYB_LIKE"/>
    <property type="match status" value="3"/>
</dbReference>
<dbReference type="InterPro" id="IPR001005">
    <property type="entry name" value="SANT/Myb"/>
</dbReference>
<comment type="caution">
    <text evidence="7">The sequence shown here is derived from an EMBL/GenBank/DDBJ whole genome shotgun (WGS) entry which is preliminary data.</text>
</comment>
<dbReference type="InterPro" id="IPR009057">
    <property type="entry name" value="Homeodomain-like_sf"/>
</dbReference>
<dbReference type="InterPro" id="IPR051651">
    <property type="entry name" value="DMTF1_DNA-bind_reg"/>
</dbReference>
<gene>
    <name evidence="7" type="ORF">AYI70_g5831</name>
    <name evidence="6" type="ORF">AYI70_g7508</name>
</gene>
<evidence type="ECO:0000313" key="7">
    <source>
        <dbReference type="EMBL" id="OMJ17662.1"/>
    </source>
</evidence>
<evidence type="ECO:0000259" key="4">
    <source>
        <dbReference type="PROSITE" id="PS50090"/>
    </source>
</evidence>
<evidence type="ECO:0000256" key="2">
    <source>
        <dbReference type="ARBA" id="ARBA00023125"/>
    </source>
</evidence>
<dbReference type="GO" id="GO:0000976">
    <property type="term" value="F:transcription cis-regulatory region binding"/>
    <property type="evidence" value="ECO:0007669"/>
    <property type="project" value="TreeGrafter"/>
</dbReference>
<dbReference type="PROSITE" id="PS51294">
    <property type="entry name" value="HTH_MYB"/>
    <property type="match status" value="1"/>
</dbReference>
<keyword evidence="8" id="KW-1185">Reference proteome</keyword>
<dbReference type="GO" id="GO:0003700">
    <property type="term" value="F:DNA-binding transcription factor activity"/>
    <property type="evidence" value="ECO:0007669"/>
    <property type="project" value="TreeGrafter"/>
</dbReference>
<dbReference type="Proteomes" id="UP000187283">
    <property type="component" value="Unassembled WGS sequence"/>
</dbReference>
<dbReference type="GO" id="GO:0005634">
    <property type="term" value="C:nucleus"/>
    <property type="evidence" value="ECO:0007669"/>
    <property type="project" value="UniProtKB-SubCell"/>
</dbReference>
<keyword evidence="2" id="KW-0238">DNA-binding</keyword>
<reference evidence="7 8" key="1">
    <citation type="submission" date="2017-01" db="EMBL/GenBank/DDBJ databases">
        <authorList>
            <person name="Mah S.A."/>
            <person name="Swanson W.J."/>
            <person name="Moy G.W."/>
            <person name="Vacquier V.D."/>
        </authorList>
    </citation>
    <scope>NUCLEOTIDE SEQUENCE [LARGE SCALE GENOMIC DNA]</scope>
    <source>
        <strain evidence="7 8">GSMNP</strain>
    </source>
</reference>
<sequence length="325" mass="38142">MPLLSTSRIINFLQKNYSNFFQIHNASKHSSQYYSSLSNISISQKKSVEQNAKKIYKGRKPTEKWCEEESQDLLRYVSKIGKNWKQIASLLGTNRSHTTCYNHYKMLTKPYVVEGRWTKEEEANLSSIIKNNFSLYENRKWSKIAMLLGDKRTHIAIRAKVYNDPHSINLLSIIQSQNKSPSDRNEIIENRIKNLKKTKWLKEELALLNYAMEIAGDHLKTVKYFYPENENNTEISADKNPNILNNPKSNSETSFVYFSNLYPMSDQLLSSKRHAISKLQEKKNSGKRVTWVDISDFVSSRTSNQCRHKWFYYFTVIIKKNKLRV</sequence>
<dbReference type="InterPro" id="IPR017930">
    <property type="entry name" value="Myb_dom"/>
</dbReference>
<dbReference type="CDD" id="cd00167">
    <property type="entry name" value="SANT"/>
    <property type="match status" value="1"/>
</dbReference>
<dbReference type="EMBL" id="LSSN01001977">
    <property type="protein sequence ID" value="OMJ17662.1"/>
    <property type="molecule type" value="Genomic_DNA"/>
</dbReference>
<dbReference type="EMBL" id="LSSN01002791">
    <property type="protein sequence ID" value="OMJ15065.1"/>
    <property type="molecule type" value="Genomic_DNA"/>
</dbReference>
<feature type="domain" description="HTH myb-type" evidence="5">
    <location>
        <begin position="57"/>
        <end position="112"/>
    </location>
</feature>
<name>A0A1R1XSN0_9FUNG</name>
<evidence type="ECO:0000313" key="8">
    <source>
        <dbReference type="Proteomes" id="UP000187283"/>
    </source>
</evidence>